<keyword evidence="5" id="KW-1185">Reference proteome</keyword>
<dbReference type="SMART" id="SM00343">
    <property type="entry name" value="ZnF_C2HC"/>
    <property type="match status" value="1"/>
</dbReference>
<keyword evidence="1" id="KW-0863">Zinc-finger</keyword>
<dbReference type="SUPFAM" id="SSF57756">
    <property type="entry name" value="Retrovirus zinc finger-like domains"/>
    <property type="match status" value="1"/>
</dbReference>
<feature type="domain" description="CCHC-type" evidence="3">
    <location>
        <begin position="125"/>
        <end position="140"/>
    </location>
</feature>
<gene>
    <name evidence="4" type="ORF">GHT06_015304</name>
</gene>
<reference evidence="4 5" key="1">
    <citation type="submission" date="2022-05" db="EMBL/GenBank/DDBJ databases">
        <title>A multi-omics perspective on studying reproductive biology in Daphnia sinensis.</title>
        <authorList>
            <person name="Jia J."/>
        </authorList>
    </citation>
    <scope>NUCLEOTIDE SEQUENCE [LARGE SCALE GENOMIC DNA]</scope>
    <source>
        <strain evidence="4 5">WSL</strain>
    </source>
</reference>
<evidence type="ECO:0000313" key="5">
    <source>
        <dbReference type="Proteomes" id="UP000820818"/>
    </source>
</evidence>
<dbReference type="EMBL" id="WJBH02000005">
    <property type="protein sequence ID" value="KAI9558516.1"/>
    <property type="molecule type" value="Genomic_DNA"/>
</dbReference>
<dbReference type="PROSITE" id="PS50158">
    <property type="entry name" value="ZF_CCHC"/>
    <property type="match status" value="1"/>
</dbReference>
<organism evidence="4 5">
    <name type="scientific">Daphnia sinensis</name>
    <dbReference type="NCBI Taxonomy" id="1820382"/>
    <lineage>
        <taxon>Eukaryota</taxon>
        <taxon>Metazoa</taxon>
        <taxon>Ecdysozoa</taxon>
        <taxon>Arthropoda</taxon>
        <taxon>Crustacea</taxon>
        <taxon>Branchiopoda</taxon>
        <taxon>Diplostraca</taxon>
        <taxon>Cladocera</taxon>
        <taxon>Anomopoda</taxon>
        <taxon>Daphniidae</taxon>
        <taxon>Daphnia</taxon>
        <taxon>Daphnia similis group</taxon>
    </lineage>
</organism>
<dbReference type="GO" id="GO:0003676">
    <property type="term" value="F:nucleic acid binding"/>
    <property type="evidence" value="ECO:0007669"/>
    <property type="project" value="InterPro"/>
</dbReference>
<feature type="region of interest" description="Disordered" evidence="2">
    <location>
        <begin position="216"/>
        <end position="242"/>
    </location>
</feature>
<feature type="compositionally biased region" description="Polar residues" evidence="2">
    <location>
        <begin position="378"/>
        <end position="390"/>
    </location>
</feature>
<dbReference type="GO" id="GO:0008270">
    <property type="term" value="F:zinc ion binding"/>
    <property type="evidence" value="ECO:0007669"/>
    <property type="project" value="UniProtKB-KW"/>
</dbReference>
<evidence type="ECO:0000256" key="2">
    <source>
        <dbReference type="SAM" id="MobiDB-lite"/>
    </source>
</evidence>
<feature type="region of interest" description="Disordered" evidence="2">
    <location>
        <begin position="304"/>
        <end position="390"/>
    </location>
</feature>
<comment type="caution">
    <text evidence="4">The sequence shown here is derived from an EMBL/GenBank/DDBJ whole genome shotgun (WGS) entry which is preliminary data.</text>
</comment>
<sequence length="390" mass="44780">MSRQHRDVRFDDWTAVLAGCLPRVVPDPRVNPPRGMNPRFEFNQGVGFQPRIRFDQRLKPQVGLNQQVGFHPRVDLDARYHPYSFWPEQATVRCPTTSAGQQWHRFPNTGTVCKTSTFGSEGRLCYVCSKPGHTEKDCRNRFIQSAIFATKKGPFTPIAFNGKPNRIHLLDWMNLSVCAPSTLLDSEPRGYTLWKELEKTIPKDVFRRLRLPEPFSEQRPSKVDRRRPTPYARPVPETLHTGPLLNSEEREQLDALTRVRACHAAKIEEAKKAALEAEKQARLILEASQIRKEKERLKIREEALAKASRGDGPPRDPLPSTSKSPRWPTLLERINREIKEQTIPKPVPVEVRSTASTPRKRFSRIISEDKLGKRLSRKQWSPSHSFPQGV</sequence>
<feature type="compositionally biased region" description="Basic and acidic residues" evidence="2">
    <location>
        <begin position="333"/>
        <end position="342"/>
    </location>
</feature>
<keyword evidence="1" id="KW-0479">Metal-binding</keyword>
<feature type="compositionally biased region" description="Basic and acidic residues" evidence="2">
    <location>
        <begin position="304"/>
        <end position="314"/>
    </location>
</feature>
<name>A0AAD5KR14_9CRUS</name>
<dbReference type="Proteomes" id="UP000820818">
    <property type="component" value="Linkage Group LG5"/>
</dbReference>
<evidence type="ECO:0000256" key="1">
    <source>
        <dbReference type="PROSITE-ProRule" id="PRU00047"/>
    </source>
</evidence>
<accession>A0AAD5KR14</accession>
<protein>
    <recommendedName>
        <fullName evidence="3">CCHC-type domain-containing protein</fullName>
    </recommendedName>
</protein>
<evidence type="ECO:0000313" key="4">
    <source>
        <dbReference type="EMBL" id="KAI9558516.1"/>
    </source>
</evidence>
<evidence type="ECO:0000259" key="3">
    <source>
        <dbReference type="PROSITE" id="PS50158"/>
    </source>
</evidence>
<proteinExistence type="predicted"/>
<dbReference type="AlphaFoldDB" id="A0AAD5KR14"/>
<dbReference type="InterPro" id="IPR001878">
    <property type="entry name" value="Znf_CCHC"/>
</dbReference>
<dbReference type="InterPro" id="IPR036875">
    <property type="entry name" value="Znf_CCHC_sf"/>
</dbReference>
<keyword evidence="1" id="KW-0862">Zinc</keyword>